<evidence type="ECO:0000256" key="1">
    <source>
        <dbReference type="SAM" id="MobiDB-lite"/>
    </source>
</evidence>
<dbReference type="Proteomes" id="UP000324897">
    <property type="component" value="Unassembled WGS sequence"/>
</dbReference>
<feature type="non-terminal residue" evidence="2">
    <location>
        <position position="1"/>
    </location>
</feature>
<dbReference type="OrthoDB" id="686674at2759"/>
<dbReference type="AlphaFoldDB" id="A0A5J9SYZ9"/>
<dbReference type="EMBL" id="RWGY01000086">
    <property type="protein sequence ID" value="TVU04222.1"/>
    <property type="molecule type" value="Genomic_DNA"/>
</dbReference>
<sequence>MDLVARSCRCLQVATARRPQSSHDHPGDAEYLNVPLDNYDQMAAIFSAGQATGRYAMGSNEALGTPYDVVDNEGKADPISNVINGVFILEETLGNAADAEDTNTNSPPPTWIPPNASESTSGVAEDKGKDSSGAAGSKRKRAIFTDEEAIVFNGMTGAVKELAGAVKETVHAEAHPGVYEAVMTLPGFNEDALIDALSWLYNNKAESIGFVQMNDHHRRKWMNRWLTKHYFNT</sequence>
<gene>
    <name evidence="2" type="ORF">EJB05_50201</name>
</gene>
<evidence type="ECO:0000313" key="2">
    <source>
        <dbReference type="EMBL" id="TVU04222.1"/>
    </source>
</evidence>
<dbReference type="Gramene" id="TVU04222">
    <property type="protein sequence ID" value="TVU04222"/>
    <property type="gene ID" value="EJB05_50201"/>
</dbReference>
<organism evidence="2 3">
    <name type="scientific">Eragrostis curvula</name>
    <name type="common">weeping love grass</name>
    <dbReference type="NCBI Taxonomy" id="38414"/>
    <lineage>
        <taxon>Eukaryota</taxon>
        <taxon>Viridiplantae</taxon>
        <taxon>Streptophyta</taxon>
        <taxon>Embryophyta</taxon>
        <taxon>Tracheophyta</taxon>
        <taxon>Spermatophyta</taxon>
        <taxon>Magnoliopsida</taxon>
        <taxon>Liliopsida</taxon>
        <taxon>Poales</taxon>
        <taxon>Poaceae</taxon>
        <taxon>PACMAD clade</taxon>
        <taxon>Chloridoideae</taxon>
        <taxon>Eragrostideae</taxon>
        <taxon>Eragrostidinae</taxon>
        <taxon>Eragrostis</taxon>
    </lineage>
</organism>
<reference evidence="2 3" key="1">
    <citation type="journal article" date="2019" name="Sci. Rep.">
        <title>A high-quality genome of Eragrostis curvula grass provides insights into Poaceae evolution and supports new strategies to enhance forage quality.</title>
        <authorList>
            <person name="Carballo J."/>
            <person name="Santos B.A.C.M."/>
            <person name="Zappacosta D."/>
            <person name="Garbus I."/>
            <person name="Selva J.P."/>
            <person name="Gallo C.A."/>
            <person name="Diaz A."/>
            <person name="Albertini E."/>
            <person name="Caccamo M."/>
            <person name="Echenique V."/>
        </authorList>
    </citation>
    <scope>NUCLEOTIDE SEQUENCE [LARGE SCALE GENOMIC DNA]</scope>
    <source>
        <strain evidence="3">cv. Victoria</strain>
        <tissue evidence="2">Leaf</tissue>
    </source>
</reference>
<proteinExistence type="predicted"/>
<name>A0A5J9SYZ9_9POAL</name>
<comment type="caution">
    <text evidence="2">The sequence shown here is derived from an EMBL/GenBank/DDBJ whole genome shotgun (WGS) entry which is preliminary data.</text>
</comment>
<feature type="region of interest" description="Disordered" evidence="1">
    <location>
        <begin position="98"/>
        <end position="139"/>
    </location>
</feature>
<evidence type="ECO:0000313" key="3">
    <source>
        <dbReference type="Proteomes" id="UP000324897"/>
    </source>
</evidence>
<keyword evidence="3" id="KW-1185">Reference proteome</keyword>
<protein>
    <submittedName>
        <fullName evidence="2">Uncharacterized protein</fullName>
    </submittedName>
</protein>
<accession>A0A5J9SYZ9</accession>
<dbReference type="PANTHER" id="PTHR47127">
    <property type="entry name" value="10A19I.15"/>
    <property type="match status" value="1"/>
</dbReference>